<protein>
    <submittedName>
        <fullName evidence="1">OLC1v1018008C1</fullName>
    </submittedName>
</protein>
<name>A0AAV1EAQ5_OLDCO</name>
<organism evidence="1 2">
    <name type="scientific">Oldenlandia corymbosa var. corymbosa</name>
    <dbReference type="NCBI Taxonomy" id="529605"/>
    <lineage>
        <taxon>Eukaryota</taxon>
        <taxon>Viridiplantae</taxon>
        <taxon>Streptophyta</taxon>
        <taxon>Embryophyta</taxon>
        <taxon>Tracheophyta</taxon>
        <taxon>Spermatophyta</taxon>
        <taxon>Magnoliopsida</taxon>
        <taxon>eudicotyledons</taxon>
        <taxon>Gunneridae</taxon>
        <taxon>Pentapetalae</taxon>
        <taxon>asterids</taxon>
        <taxon>lamiids</taxon>
        <taxon>Gentianales</taxon>
        <taxon>Rubiaceae</taxon>
        <taxon>Rubioideae</taxon>
        <taxon>Spermacoceae</taxon>
        <taxon>Hedyotis-Oldenlandia complex</taxon>
        <taxon>Oldenlandia</taxon>
    </lineage>
</organism>
<accession>A0AAV1EAQ5</accession>
<evidence type="ECO:0000313" key="2">
    <source>
        <dbReference type="Proteomes" id="UP001161247"/>
    </source>
</evidence>
<dbReference type="AlphaFoldDB" id="A0AAV1EAQ5"/>
<keyword evidence="2" id="KW-1185">Reference proteome</keyword>
<gene>
    <name evidence="1" type="ORF">OLC1_LOCUS22976</name>
</gene>
<dbReference type="Proteomes" id="UP001161247">
    <property type="component" value="Chromosome 8"/>
</dbReference>
<reference evidence="1" key="1">
    <citation type="submission" date="2023-03" db="EMBL/GenBank/DDBJ databases">
        <authorList>
            <person name="Julca I."/>
        </authorList>
    </citation>
    <scope>NUCLEOTIDE SEQUENCE</scope>
</reference>
<evidence type="ECO:0000313" key="1">
    <source>
        <dbReference type="EMBL" id="CAI9116772.1"/>
    </source>
</evidence>
<sequence length="165" mass="18928">MADYDLENSLTELRLYGNTIRRIEGIHEDRLRYVDAARASNLYRRFFADVARLLASLFKRHRVLAKSQRDIDIIQELINRKSDWNVQVLISREFEATYIYAAQHADIKATLFDPRASRAGGGGGGAGFERRIAATLPRGPDGTRGFHFPNRWLRGRGRIGRRGFH</sequence>
<proteinExistence type="predicted"/>
<dbReference type="EMBL" id="OX459125">
    <property type="protein sequence ID" value="CAI9116772.1"/>
    <property type="molecule type" value="Genomic_DNA"/>
</dbReference>